<comment type="similarity">
    <text evidence="1">Belongs to the UPF0585 family.</text>
</comment>
<proteinExistence type="inferred from homology"/>
<evidence type="ECO:0000256" key="1">
    <source>
        <dbReference type="ARBA" id="ARBA00008308"/>
    </source>
</evidence>
<dbReference type="InterPro" id="IPR029063">
    <property type="entry name" value="SAM-dependent_MTases_sf"/>
</dbReference>
<dbReference type="Gene3D" id="3.40.50.150">
    <property type="entry name" value="Vaccinia Virus protein VP39"/>
    <property type="match status" value="1"/>
</dbReference>
<gene>
    <name evidence="2" type="primary">mettl26_0</name>
    <name evidence="2" type="ORF">FJT64_009886</name>
</gene>
<dbReference type="OrthoDB" id="10258744at2759"/>
<dbReference type="EMBL" id="VIIS01001840">
    <property type="protein sequence ID" value="KAF0292074.1"/>
    <property type="molecule type" value="Genomic_DNA"/>
</dbReference>
<evidence type="ECO:0000313" key="2">
    <source>
        <dbReference type="EMBL" id="KAF0292074.1"/>
    </source>
</evidence>
<reference evidence="2 3" key="1">
    <citation type="submission" date="2019-07" db="EMBL/GenBank/DDBJ databases">
        <title>Draft genome assembly of a fouling barnacle, Amphibalanus amphitrite (Darwin, 1854): The first reference genome for Thecostraca.</title>
        <authorList>
            <person name="Kim W."/>
        </authorList>
    </citation>
    <scope>NUCLEOTIDE SEQUENCE [LARGE SCALE GENOMIC DNA]</scope>
    <source>
        <strain evidence="2">SNU_AA5</strain>
        <tissue evidence="2">Soma without cirri and trophi</tissue>
    </source>
</reference>
<dbReference type="PANTHER" id="PTHR20974">
    <property type="entry name" value="UPF0585 PROTEIN CG18661"/>
    <property type="match status" value="1"/>
</dbReference>
<organism evidence="2 3">
    <name type="scientific">Amphibalanus amphitrite</name>
    <name type="common">Striped barnacle</name>
    <name type="synonym">Balanus amphitrite</name>
    <dbReference type="NCBI Taxonomy" id="1232801"/>
    <lineage>
        <taxon>Eukaryota</taxon>
        <taxon>Metazoa</taxon>
        <taxon>Ecdysozoa</taxon>
        <taxon>Arthropoda</taxon>
        <taxon>Crustacea</taxon>
        <taxon>Multicrustacea</taxon>
        <taxon>Cirripedia</taxon>
        <taxon>Thoracica</taxon>
        <taxon>Thoracicalcarea</taxon>
        <taxon>Balanomorpha</taxon>
        <taxon>Balanoidea</taxon>
        <taxon>Balanidae</taxon>
        <taxon>Amphibalaninae</taxon>
        <taxon>Amphibalanus</taxon>
    </lineage>
</organism>
<protein>
    <submittedName>
        <fullName evidence="2">Methyltransferase-like 26</fullName>
    </submittedName>
</protein>
<name>A0A6A4VKM3_AMPAM</name>
<dbReference type="AlphaFoldDB" id="A0A6A4VKM3"/>
<keyword evidence="3" id="KW-1185">Reference proteome</keyword>
<dbReference type="Proteomes" id="UP000440578">
    <property type="component" value="Unassembled WGS sequence"/>
</dbReference>
<evidence type="ECO:0000313" key="3">
    <source>
        <dbReference type="Proteomes" id="UP000440578"/>
    </source>
</evidence>
<dbReference type="PANTHER" id="PTHR20974:SF0">
    <property type="entry name" value="UPF0585 PROTEIN CG18661"/>
    <property type="match status" value="1"/>
</dbReference>
<sequence>MMLHSQVADQNKDLLLAAVRQLSLPSGGHVLEIASGTGQHVTHLAAGLPELTFHPSDVNTHMLATLRKRLADEPLNNVCPPRVADAAEPDTWPVPGDTCRTCSPDRTARCEACRTRAHVPGWLDAVLCINMTHVAPPESWRGLLTGAGRWLRPGGALLLYGPFQREGRIPANLETFQQRLQQENPSWGLRDVSELCEHAESCGLRLESDTQPAPNQSLLVWRRRTADPGS</sequence>
<keyword evidence="2" id="KW-0489">Methyltransferase</keyword>
<dbReference type="GO" id="GO:0008168">
    <property type="term" value="F:methyltransferase activity"/>
    <property type="evidence" value="ECO:0007669"/>
    <property type="project" value="UniProtKB-KW"/>
</dbReference>
<dbReference type="SUPFAM" id="SSF53335">
    <property type="entry name" value="S-adenosyl-L-methionine-dependent methyltransferases"/>
    <property type="match status" value="1"/>
</dbReference>
<dbReference type="InterPro" id="IPR010342">
    <property type="entry name" value="DUF938"/>
</dbReference>
<dbReference type="CDD" id="cd02440">
    <property type="entry name" value="AdoMet_MTases"/>
    <property type="match status" value="1"/>
</dbReference>
<accession>A0A6A4VKM3</accession>
<dbReference type="GO" id="GO:0032259">
    <property type="term" value="P:methylation"/>
    <property type="evidence" value="ECO:0007669"/>
    <property type="project" value="UniProtKB-KW"/>
</dbReference>
<dbReference type="Pfam" id="PF06080">
    <property type="entry name" value="DUF938"/>
    <property type="match status" value="1"/>
</dbReference>
<keyword evidence="2" id="KW-0808">Transferase</keyword>
<comment type="caution">
    <text evidence="2">The sequence shown here is derived from an EMBL/GenBank/DDBJ whole genome shotgun (WGS) entry which is preliminary data.</text>
</comment>